<dbReference type="Proteomes" id="UP000003688">
    <property type="component" value="Unassembled WGS sequence"/>
</dbReference>
<dbReference type="Gene3D" id="2.160.10.10">
    <property type="entry name" value="Hexapeptide repeat proteins"/>
    <property type="match status" value="1"/>
</dbReference>
<dbReference type="OrthoDB" id="9803036at2"/>
<gene>
    <name evidence="1" type="ORF">Cflav_PD1465</name>
</gene>
<dbReference type="EMBL" id="ABOX02000049">
    <property type="protein sequence ID" value="EEF58121.1"/>
    <property type="molecule type" value="Genomic_DNA"/>
</dbReference>
<dbReference type="InterPro" id="IPR011004">
    <property type="entry name" value="Trimer_LpxA-like_sf"/>
</dbReference>
<dbReference type="PANTHER" id="PTHR13061:SF29">
    <property type="entry name" value="GAMMA CARBONIC ANHYDRASE-LIKE 1, MITOCHONDRIAL-RELATED"/>
    <property type="match status" value="1"/>
</dbReference>
<dbReference type="AlphaFoldDB" id="B9XPU0"/>
<keyword evidence="2" id="KW-1185">Reference proteome</keyword>
<dbReference type="InterPro" id="IPR047324">
    <property type="entry name" value="LbH_gamma_CA-like"/>
</dbReference>
<name>B9XPU0_PEDPL</name>
<reference evidence="1 2" key="1">
    <citation type="journal article" date="2011" name="J. Bacteriol.">
        <title>Genome sequence of 'Pedosphaera parvula' Ellin514, an aerobic Verrucomicrobial isolate from pasture soil.</title>
        <authorList>
            <person name="Kant R."/>
            <person name="van Passel M.W."/>
            <person name="Sangwan P."/>
            <person name="Palva A."/>
            <person name="Lucas S."/>
            <person name="Copeland A."/>
            <person name="Lapidus A."/>
            <person name="Glavina Del Rio T."/>
            <person name="Dalin E."/>
            <person name="Tice H."/>
            <person name="Bruce D."/>
            <person name="Goodwin L."/>
            <person name="Pitluck S."/>
            <person name="Chertkov O."/>
            <person name="Larimer F.W."/>
            <person name="Land M.L."/>
            <person name="Hauser L."/>
            <person name="Brettin T.S."/>
            <person name="Detter J.C."/>
            <person name="Han S."/>
            <person name="de Vos W.M."/>
            <person name="Janssen P.H."/>
            <person name="Smidt H."/>
        </authorList>
    </citation>
    <scope>NUCLEOTIDE SEQUENCE [LARGE SCALE GENOMIC DNA]</scope>
    <source>
        <strain evidence="1 2">Ellin514</strain>
    </source>
</reference>
<dbReference type="RefSeq" id="WP_007417826.1">
    <property type="nucleotide sequence ID" value="NZ_ABOX02000049.1"/>
</dbReference>
<evidence type="ECO:0000313" key="1">
    <source>
        <dbReference type="EMBL" id="EEF58121.1"/>
    </source>
</evidence>
<proteinExistence type="predicted"/>
<dbReference type="InterPro" id="IPR050484">
    <property type="entry name" value="Transf_Hexapept/Carb_Anhydrase"/>
</dbReference>
<comment type="caution">
    <text evidence="1">The sequence shown here is derived from an EMBL/GenBank/DDBJ whole genome shotgun (WGS) entry which is preliminary data.</text>
</comment>
<dbReference type="SUPFAM" id="SSF51161">
    <property type="entry name" value="Trimeric LpxA-like enzymes"/>
    <property type="match status" value="1"/>
</dbReference>
<protein>
    <submittedName>
        <fullName evidence="1">Ferripyochelin binding protein</fullName>
    </submittedName>
</protein>
<dbReference type="InterPro" id="IPR001451">
    <property type="entry name" value="Hexapep"/>
</dbReference>
<evidence type="ECO:0000313" key="2">
    <source>
        <dbReference type="Proteomes" id="UP000003688"/>
    </source>
</evidence>
<organism evidence="1 2">
    <name type="scientific">Pedosphaera parvula (strain Ellin514)</name>
    <dbReference type="NCBI Taxonomy" id="320771"/>
    <lineage>
        <taxon>Bacteria</taxon>
        <taxon>Pseudomonadati</taxon>
        <taxon>Verrucomicrobiota</taxon>
        <taxon>Pedosphaerae</taxon>
        <taxon>Pedosphaerales</taxon>
        <taxon>Pedosphaeraceae</taxon>
        <taxon>Pedosphaera</taxon>
    </lineage>
</organism>
<dbReference type="PANTHER" id="PTHR13061">
    <property type="entry name" value="DYNACTIN SUBUNIT P25"/>
    <property type="match status" value="1"/>
</dbReference>
<dbReference type="CDD" id="cd04645">
    <property type="entry name" value="LbH_gamma_CA_like"/>
    <property type="match status" value="1"/>
</dbReference>
<dbReference type="Pfam" id="PF00132">
    <property type="entry name" value="Hexapep"/>
    <property type="match status" value="2"/>
</dbReference>
<accession>B9XPU0</accession>
<dbReference type="STRING" id="320771.Cflav_PD1465"/>
<sequence>MGNLDKQLDTFLRAKPKLGRDVYIAKSAVVLGDVMLGDNSSVWYNAVLRGDINRIVIGKGTNVQDNAVVHLADDFACVLGDYVTVGHSAIVHACTIGNEVLIGMGAVVLDGVEVGDQCLIGAKALVTGGMKIPAGSLVLGAPAKIVRALTPGERAELKHWADKYVDNGAYCLKHGINVGGPLSS</sequence>